<reference evidence="8 9" key="1">
    <citation type="journal article" date="2018" name="BMC Genomics">
        <title>The genome of Naegleria lovaniensis, the basis for a comparative approach to unravel pathogenicity factors of the human pathogenic amoeba N. fowleri.</title>
        <authorList>
            <person name="Liechti N."/>
            <person name="Schurch N."/>
            <person name="Bruggmann R."/>
            <person name="Wittwer M."/>
        </authorList>
    </citation>
    <scope>NUCLEOTIDE SEQUENCE [LARGE SCALE GENOMIC DNA]</scope>
    <source>
        <strain evidence="8 9">ATCC 30569</strain>
    </source>
</reference>
<dbReference type="SMART" id="SM00054">
    <property type="entry name" value="EFh"/>
    <property type="match status" value="2"/>
</dbReference>
<keyword evidence="5" id="KW-0106">Calcium</keyword>
<dbReference type="Gene3D" id="1.10.238.10">
    <property type="entry name" value="EF-hand"/>
    <property type="match status" value="1"/>
</dbReference>
<feature type="domain" description="EF-hand" evidence="7">
    <location>
        <begin position="137"/>
        <end position="172"/>
    </location>
</feature>
<evidence type="ECO:0000256" key="1">
    <source>
        <dbReference type="ARBA" id="ARBA00006049"/>
    </source>
</evidence>
<dbReference type="SUPFAM" id="SSF47473">
    <property type="entry name" value="EF-hand"/>
    <property type="match status" value="1"/>
</dbReference>
<dbReference type="Proteomes" id="UP000816034">
    <property type="component" value="Unassembled WGS sequence"/>
</dbReference>
<evidence type="ECO:0000313" key="9">
    <source>
        <dbReference type="Proteomes" id="UP000816034"/>
    </source>
</evidence>
<accession>A0AA88GZC4</accession>
<dbReference type="PROSITE" id="PS00018">
    <property type="entry name" value="EF_HAND_1"/>
    <property type="match status" value="3"/>
</dbReference>
<dbReference type="Pfam" id="PF13499">
    <property type="entry name" value="EF-hand_7"/>
    <property type="match status" value="1"/>
</dbReference>
<dbReference type="InterPro" id="IPR002048">
    <property type="entry name" value="EF_hand_dom"/>
</dbReference>
<dbReference type="PRINTS" id="PR00450">
    <property type="entry name" value="RECOVERIN"/>
</dbReference>
<feature type="domain" description="EF-hand" evidence="7">
    <location>
        <begin position="55"/>
        <end position="90"/>
    </location>
</feature>
<name>A0AA88GZC4_NAELO</name>
<evidence type="ECO:0000256" key="5">
    <source>
        <dbReference type="ARBA" id="ARBA00022837"/>
    </source>
</evidence>
<evidence type="ECO:0000256" key="6">
    <source>
        <dbReference type="ARBA" id="ARBA00023288"/>
    </source>
</evidence>
<proteinExistence type="inferred from homology"/>
<dbReference type="EMBL" id="PYSW02000010">
    <property type="protein sequence ID" value="KAG2388444.1"/>
    <property type="molecule type" value="Genomic_DNA"/>
</dbReference>
<dbReference type="GO" id="GO:0005509">
    <property type="term" value="F:calcium ion binding"/>
    <property type="evidence" value="ECO:0007669"/>
    <property type="project" value="InterPro"/>
</dbReference>
<comment type="similarity">
    <text evidence="1">Belongs to the recoverin family.</text>
</comment>
<dbReference type="AlphaFoldDB" id="A0AA88GZC4"/>
<dbReference type="RefSeq" id="XP_044552436.1">
    <property type="nucleotide sequence ID" value="XM_044695901.1"/>
</dbReference>
<dbReference type="PANTHER" id="PTHR23055:SF178">
    <property type="entry name" value="NEUROCALCIN HOMOLOG"/>
    <property type="match status" value="1"/>
</dbReference>
<evidence type="ECO:0000256" key="2">
    <source>
        <dbReference type="ARBA" id="ARBA00022707"/>
    </source>
</evidence>
<evidence type="ECO:0000256" key="3">
    <source>
        <dbReference type="ARBA" id="ARBA00022723"/>
    </source>
</evidence>
<keyword evidence="9" id="KW-1185">Reference proteome</keyword>
<dbReference type="InterPro" id="IPR011992">
    <property type="entry name" value="EF-hand-dom_pair"/>
</dbReference>
<gene>
    <name evidence="8" type="ORF">C9374_000608</name>
</gene>
<feature type="domain" description="EF-hand" evidence="7">
    <location>
        <begin position="91"/>
        <end position="126"/>
    </location>
</feature>
<comment type="caution">
    <text evidence="8">The sequence shown here is derived from an EMBL/GenBank/DDBJ whole genome shotgun (WGS) entry which is preliminary data.</text>
</comment>
<dbReference type="PANTHER" id="PTHR23055">
    <property type="entry name" value="CALCIUM BINDING PROTEINS"/>
    <property type="match status" value="1"/>
</dbReference>
<sequence>MGGKQSMHKEINTISKQFSVAKRDLKVLFQNLVQRFPYGSVPRDQLSKIMNLSNPTTQMVDSLYFLFDINDDGIVSIPEYVVVMLLYERASPLEKILFAFDVYDTDRTGKITHDEVERMIAQLYKSFPKEFKESGKTPAEFAHDFFSELDVDKDGSITREEFAKVALNHNLISMALQNTLNTTM</sequence>
<protein>
    <recommendedName>
        <fullName evidence="7">EF-hand domain-containing protein</fullName>
    </recommendedName>
</protein>
<dbReference type="GeneID" id="68093070"/>
<dbReference type="InterPro" id="IPR028846">
    <property type="entry name" value="Recoverin"/>
</dbReference>
<evidence type="ECO:0000259" key="7">
    <source>
        <dbReference type="PROSITE" id="PS50222"/>
    </source>
</evidence>
<evidence type="ECO:0000256" key="4">
    <source>
        <dbReference type="ARBA" id="ARBA00022737"/>
    </source>
</evidence>
<dbReference type="CDD" id="cd00051">
    <property type="entry name" value="EFh"/>
    <property type="match status" value="1"/>
</dbReference>
<keyword evidence="6" id="KW-0449">Lipoprotein</keyword>
<dbReference type="PROSITE" id="PS50222">
    <property type="entry name" value="EF_HAND_2"/>
    <property type="match status" value="3"/>
</dbReference>
<keyword evidence="3" id="KW-0479">Metal-binding</keyword>
<keyword evidence="4" id="KW-0677">Repeat</keyword>
<dbReference type="InterPro" id="IPR018247">
    <property type="entry name" value="EF_Hand_1_Ca_BS"/>
</dbReference>
<organism evidence="8 9">
    <name type="scientific">Naegleria lovaniensis</name>
    <name type="common">Amoeba</name>
    <dbReference type="NCBI Taxonomy" id="51637"/>
    <lineage>
        <taxon>Eukaryota</taxon>
        <taxon>Discoba</taxon>
        <taxon>Heterolobosea</taxon>
        <taxon>Tetramitia</taxon>
        <taxon>Eutetramitia</taxon>
        <taxon>Vahlkampfiidae</taxon>
        <taxon>Naegleria</taxon>
    </lineage>
</organism>
<evidence type="ECO:0000313" key="8">
    <source>
        <dbReference type="EMBL" id="KAG2388444.1"/>
    </source>
</evidence>
<keyword evidence="2" id="KW-0519">Myristate</keyword>